<protein>
    <submittedName>
        <fullName evidence="1">DUF416 family protein</fullName>
    </submittedName>
</protein>
<dbReference type="InterPro" id="IPR007338">
    <property type="entry name" value="DUF416"/>
</dbReference>
<dbReference type="Pfam" id="PF04222">
    <property type="entry name" value="DUF416"/>
    <property type="match status" value="1"/>
</dbReference>
<reference evidence="1 2" key="1">
    <citation type="submission" date="2020-06" db="EMBL/GenBank/DDBJ databases">
        <title>Dyadobacter sandarakinus sp. nov., isolated from the soil of the Arctic Yellow River Station.</title>
        <authorList>
            <person name="Zhang Y."/>
            <person name="Peng F."/>
        </authorList>
    </citation>
    <scope>NUCLEOTIDE SEQUENCE [LARGE SCALE GENOMIC DNA]</scope>
    <source>
        <strain evidence="1 2">Q3-56</strain>
    </source>
</reference>
<accession>A0ABX7I4L1</accession>
<sequence length="195" mass="22223">MDTFQIDIRTALGTLSKKGQLLFSAITCVHLYPNYEFFAKTFNWGSPQVIQQAIDEIFIILKEDNPYSARQVQDLIDAVDLVIPDTEDFPDIACSQALDAGTAVSYTLEYIKSQDLESVVNVAVCARDTVDMFIQVRDDFNSNDPLCESRIESDYLMVREKNRQELLIKQIAILKLNIVDDELIKSLLPRRPIIE</sequence>
<dbReference type="EMBL" id="CP056775">
    <property type="protein sequence ID" value="QRR00810.1"/>
    <property type="molecule type" value="Genomic_DNA"/>
</dbReference>
<proteinExistence type="predicted"/>
<evidence type="ECO:0000313" key="2">
    <source>
        <dbReference type="Proteomes" id="UP000612680"/>
    </source>
</evidence>
<dbReference type="InterPro" id="IPR023381">
    <property type="entry name" value="YP001051499.1-like_dom_sf"/>
</dbReference>
<dbReference type="RefSeq" id="WP_204662405.1">
    <property type="nucleotide sequence ID" value="NZ_CP056775.1"/>
</dbReference>
<gene>
    <name evidence="1" type="ORF">HWI92_07760</name>
</gene>
<evidence type="ECO:0000313" key="1">
    <source>
        <dbReference type="EMBL" id="QRR00810.1"/>
    </source>
</evidence>
<organism evidence="1 2">
    <name type="scientific">Dyadobacter sandarakinus</name>
    <dbReference type="NCBI Taxonomy" id="2747268"/>
    <lineage>
        <taxon>Bacteria</taxon>
        <taxon>Pseudomonadati</taxon>
        <taxon>Bacteroidota</taxon>
        <taxon>Cytophagia</taxon>
        <taxon>Cytophagales</taxon>
        <taxon>Spirosomataceae</taxon>
        <taxon>Dyadobacter</taxon>
    </lineage>
</organism>
<dbReference type="Proteomes" id="UP000612680">
    <property type="component" value="Chromosome"/>
</dbReference>
<name>A0ABX7I4L1_9BACT</name>
<dbReference type="Gene3D" id="1.20.1590.10">
    <property type="entry name" value="YP_001051499.1 domain like"/>
    <property type="match status" value="1"/>
</dbReference>
<keyword evidence="2" id="KW-1185">Reference proteome</keyword>